<evidence type="ECO:0000313" key="3">
    <source>
        <dbReference type="Proteomes" id="UP001190700"/>
    </source>
</evidence>
<dbReference type="Proteomes" id="UP001190700">
    <property type="component" value="Unassembled WGS sequence"/>
</dbReference>
<gene>
    <name evidence="2" type="ORF">CYMTET_48498</name>
</gene>
<feature type="region of interest" description="Disordered" evidence="1">
    <location>
        <begin position="307"/>
        <end position="328"/>
    </location>
</feature>
<proteinExistence type="predicted"/>
<evidence type="ECO:0000256" key="1">
    <source>
        <dbReference type="SAM" id="MobiDB-lite"/>
    </source>
</evidence>
<protein>
    <submittedName>
        <fullName evidence="2">Uncharacterized protein</fullName>
    </submittedName>
</protein>
<organism evidence="2 3">
    <name type="scientific">Cymbomonas tetramitiformis</name>
    <dbReference type="NCBI Taxonomy" id="36881"/>
    <lineage>
        <taxon>Eukaryota</taxon>
        <taxon>Viridiplantae</taxon>
        <taxon>Chlorophyta</taxon>
        <taxon>Pyramimonadophyceae</taxon>
        <taxon>Pyramimonadales</taxon>
        <taxon>Pyramimonadaceae</taxon>
        <taxon>Cymbomonas</taxon>
    </lineage>
</organism>
<reference evidence="2 3" key="1">
    <citation type="journal article" date="2015" name="Genome Biol. Evol.">
        <title>Comparative Genomics of a Bacterivorous Green Alga Reveals Evolutionary Causalities and Consequences of Phago-Mixotrophic Mode of Nutrition.</title>
        <authorList>
            <person name="Burns J.A."/>
            <person name="Paasch A."/>
            <person name="Narechania A."/>
            <person name="Kim E."/>
        </authorList>
    </citation>
    <scope>NUCLEOTIDE SEQUENCE [LARGE SCALE GENOMIC DNA]</scope>
    <source>
        <strain evidence="2 3">PLY_AMNH</strain>
    </source>
</reference>
<feature type="region of interest" description="Disordered" evidence="1">
    <location>
        <begin position="19"/>
        <end position="40"/>
    </location>
</feature>
<name>A0AAE0EVI9_9CHLO</name>
<sequence length="367" mass="40453">MCATTIDPKPRTLRHQLVHNLHHTSPRPVANETRRTDREPPKTVLPLAEAAAQVASASFIVTATISISIFCTSSLVSGGTPFRSPGPSAAPPAPGPTVVTADAPPAAPLFAAPPGPGSIVEPADVPPADTVDTLHVEEGPSNISCAHLLGRSGKYIGTLTVSKLRRLKERFLQAVGTQAKQTPHQQVLCTELWQDYRIRVSTFEDEVGLLLIRRQYVNHKGHRIHGLLEIQQGQFTFLPPNHWMTETHQQGKQCNWNLRIVIVANKAGWQKHCEDPDAAAECLKEALTSCLQSKVTTVEVTRQMRRAANVHDQGEDKPAQQSSPDYTIDTRPWQRYELPEVALQDMVNSHTTQMCTKCTAPQPLQWE</sequence>
<accession>A0AAE0EVI9</accession>
<dbReference type="EMBL" id="LGRX02033316">
    <property type="protein sequence ID" value="KAK3241764.1"/>
    <property type="molecule type" value="Genomic_DNA"/>
</dbReference>
<evidence type="ECO:0000313" key="2">
    <source>
        <dbReference type="EMBL" id="KAK3241764.1"/>
    </source>
</evidence>
<comment type="caution">
    <text evidence="2">The sequence shown here is derived from an EMBL/GenBank/DDBJ whole genome shotgun (WGS) entry which is preliminary data.</text>
</comment>
<keyword evidence="3" id="KW-1185">Reference proteome</keyword>
<dbReference type="AlphaFoldDB" id="A0AAE0EVI9"/>